<dbReference type="RefSeq" id="WP_023655131.1">
    <property type="nucleotide sequence ID" value="NZ_CAHS01000015.1"/>
</dbReference>
<feature type="signal peptide" evidence="1">
    <location>
        <begin position="1"/>
        <end position="22"/>
    </location>
</feature>
<dbReference type="AlphaFoldDB" id="V5Z8R8"/>
<evidence type="ECO:0000256" key="1">
    <source>
        <dbReference type="SAM" id="SignalP"/>
    </source>
</evidence>
<dbReference type="Proteomes" id="UP000018217">
    <property type="component" value="Unassembled WGS sequence"/>
</dbReference>
<evidence type="ECO:0000313" key="3">
    <source>
        <dbReference type="Proteomes" id="UP000018217"/>
    </source>
</evidence>
<organism evidence="2 3">
    <name type="scientific">Erwinia piriflorinigrans CFBP 5888</name>
    <dbReference type="NCBI Taxonomy" id="1161919"/>
    <lineage>
        <taxon>Bacteria</taxon>
        <taxon>Pseudomonadati</taxon>
        <taxon>Pseudomonadota</taxon>
        <taxon>Gammaproteobacteria</taxon>
        <taxon>Enterobacterales</taxon>
        <taxon>Erwiniaceae</taxon>
        <taxon>Erwinia</taxon>
    </lineage>
</organism>
<dbReference type="OrthoDB" id="6497680at2"/>
<feature type="chain" id="PRO_5004743383" description="Fimbrial protein" evidence="1">
    <location>
        <begin position="23"/>
        <end position="198"/>
    </location>
</feature>
<comment type="caution">
    <text evidence="2">The sequence shown here is derived from an EMBL/GenBank/DDBJ whole genome shotgun (WGS) entry which is preliminary data.</text>
</comment>
<dbReference type="STRING" id="1161919.EPIR_1975"/>
<dbReference type="EMBL" id="CAHS01000015">
    <property type="protein sequence ID" value="CCG87340.1"/>
    <property type="molecule type" value="Genomic_DNA"/>
</dbReference>
<reference evidence="2 3" key="1">
    <citation type="journal article" date="2013" name="Syst. Appl. Microbiol.">
        <title>Phylogenetic position and virulence apparatus of the pear flower necrosis pathogen Erwinia piriflorinigrans CFBP 5888T as assessed by comparative genomics.</title>
        <authorList>
            <person name="Smits T.H."/>
            <person name="Rezzonico F."/>
            <person name="Lopez M.M."/>
            <person name="Blom J."/>
            <person name="Goesmann A."/>
            <person name="Frey J.E."/>
            <person name="Duffy B."/>
        </authorList>
    </citation>
    <scope>NUCLEOTIDE SEQUENCE [LARGE SCALE GENOMIC DNA]</scope>
    <source>
        <strain evidence="3">CFBP5888</strain>
    </source>
</reference>
<gene>
    <name evidence="2" type="ORF">EPIR_1975</name>
</gene>
<proteinExistence type="predicted"/>
<keyword evidence="1" id="KW-0732">Signal</keyword>
<evidence type="ECO:0000313" key="2">
    <source>
        <dbReference type="EMBL" id="CCG87340.1"/>
    </source>
</evidence>
<accession>V5Z8R8</accession>
<name>V5Z8R8_9GAMM</name>
<sequence length="198" mass="21944">MRVFYRTWILPLLMAISHPSTAEPNHGIDNLFTPQRMPDAHCTISVSNPFVDYGVMSRWQMQDLPNRQVTPGIRSTMVNVVCPHSRPIKLLVQGEVNETGHLRYGDRGYTRFRLLDVELDGNAAELRPLSPDGALAEAASEALALASGQRLIAVSSGRVIEGKMLTARLEIQPTLGEENARVSSMHRSESQLTLTLID</sequence>
<keyword evidence="3" id="KW-1185">Reference proteome</keyword>
<evidence type="ECO:0008006" key="4">
    <source>
        <dbReference type="Google" id="ProtNLM"/>
    </source>
</evidence>
<protein>
    <recommendedName>
        <fullName evidence="4">Fimbrial protein</fullName>
    </recommendedName>
</protein>